<sequence length="63" mass="7118">MSEDVNYKKDWADESTQYRNCRSFKTENGVNACVPEGDSFAKAVEKYGQVDSNGHCNFFEAAK</sequence>
<reference evidence="2" key="1">
    <citation type="submission" date="2017-09" db="EMBL/GenBank/DDBJ databases">
        <title>Depth-based differentiation of microbial function through sediment-hosted aquifers and enrichment of novel symbionts in the deep terrestrial subsurface.</title>
        <authorList>
            <person name="Probst A.J."/>
            <person name="Ladd B."/>
            <person name="Jarett J.K."/>
            <person name="Geller-Mcgrath D.E."/>
            <person name="Sieber C.M.K."/>
            <person name="Emerson J.B."/>
            <person name="Anantharaman K."/>
            <person name="Thomas B.C."/>
            <person name="Malmstrom R."/>
            <person name="Stieglmeier M."/>
            <person name="Klingl A."/>
            <person name="Woyke T."/>
            <person name="Ryan C.M."/>
            <person name="Banfield J.F."/>
        </authorList>
    </citation>
    <scope>NUCLEOTIDE SEQUENCE [LARGE SCALE GENOMIC DNA]</scope>
</reference>
<protein>
    <submittedName>
        <fullName evidence="1">Uncharacterized protein</fullName>
    </submittedName>
</protein>
<accession>A0A2M7QB67</accession>
<organism evidence="1 2">
    <name type="scientific">Candidatus Uhrbacteria bacterium CG_4_10_14_0_8_um_filter_58_22</name>
    <dbReference type="NCBI Taxonomy" id="1975029"/>
    <lineage>
        <taxon>Bacteria</taxon>
        <taxon>Candidatus Uhriibacteriota</taxon>
    </lineage>
</organism>
<proteinExistence type="predicted"/>
<dbReference type="Proteomes" id="UP000230973">
    <property type="component" value="Unassembled WGS sequence"/>
</dbReference>
<name>A0A2M7QB67_9BACT</name>
<dbReference type="AlphaFoldDB" id="A0A2M7QB67"/>
<dbReference type="EMBL" id="PFLC01000027">
    <property type="protein sequence ID" value="PIY62808.1"/>
    <property type="molecule type" value="Genomic_DNA"/>
</dbReference>
<evidence type="ECO:0000313" key="2">
    <source>
        <dbReference type="Proteomes" id="UP000230973"/>
    </source>
</evidence>
<gene>
    <name evidence="1" type="ORF">COY93_02320</name>
</gene>
<evidence type="ECO:0000313" key="1">
    <source>
        <dbReference type="EMBL" id="PIY62808.1"/>
    </source>
</evidence>
<comment type="caution">
    <text evidence="1">The sequence shown here is derived from an EMBL/GenBank/DDBJ whole genome shotgun (WGS) entry which is preliminary data.</text>
</comment>